<name>A0A1Y2GIK7_9FUNG</name>
<proteinExistence type="predicted"/>
<dbReference type="AlphaFoldDB" id="A0A1Y2GIK7"/>
<gene>
    <name evidence="1" type="ORF">BCR44DRAFT_64680</name>
</gene>
<organism evidence="1 2">
    <name type="scientific">Catenaria anguillulae PL171</name>
    <dbReference type="NCBI Taxonomy" id="765915"/>
    <lineage>
        <taxon>Eukaryota</taxon>
        <taxon>Fungi</taxon>
        <taxon>Fungi incertae sedis</taxon>
        <taxon>Blastocladiomycota</taxon>
        <taxon>Blastocladiomycetes</taxon>
        <taxon>Blastocladiales</taxon>
        <taxon>Catenariaceae</taxon>
        <taxon>Catenaria</taxon>
    </lineage>
</organism>
<keyword evidence="2" id="KW-1185">Reference proteome</keyword>
<dbReference type="EMBL" id="MCFL01000455">
    <property type="protein sequence ID" value="ORZ10894.1"/>
    <property type="molecule type" value="Genomic_DNA"/>
</dbReference>
<evidence type="ECO:0000313" key="1">
    <source>
        <dbReference type="EMBL" id="ORZ10894.1"/>
    </source>
</evidence>
<sequence>MDWDIDFELIVQSMIPHTEAVLQPANNLGKVRADTRGRLLVNEVEHSHEAFFMTKTIIQHEWAGNPASKSCTFSA</sequence>
<comment type="caution">
    <text evidence="1">The sequence shown here is derived from an EMBL/GenBank/DDBJ whole genome shotgun (WGS) entry which is preliminary data.</text>
</comment>
<dbReference type="Proteomes" id="UP000193411">
    <property type="component" value="Unassembled WGS sequence"/>
</dbReference>
<accession>A0A1Y2GIK7</accession>
<reference evidence="1 2" key="1">
    <citation type="submission" date="2016-07" db="EMBL/GenBank/DDBJ databases">
        <title>Pervasive Adenine N6-methylation of Active Genes in Fungi.</title>
        <authorList>
            <consortium name="DOE Joint Genome Institute"/>
            <person name="Mondo S.J."/>
            <person name="Dannebaum R.O."/>
            <person name="Kuo R.C."/>
            <person name="Labutti K."/>
            <person name="Haridas S."/>
            <person name="Kuo A."/>
            <person name="Salamov A."/>
            <person name="Ahrendt S.R."/>
            <person name="Lipzen A."/>
            <person name="Sullivan W."/>
            <person name="Andreopoulos W.B."/>
            <person name="Clum A."/>
            <person name="Lindquist E."/>
            <person name="Daum C."/>
            <person name="Ramamoorthy G.K."/>
            <person name="Gryganskyi A."/>
            <person name="Culley D."/>
            <person name="Magnuson J.K."/>
            <person name="James T.Y."/>
            <person name="O'Malley M.A."/>
            <person name="Stajich J.E."/>
            <person name="Spatafora J.W."/>
            <person name="Visel A."/>
            <person name="Grigoriev I.V."/>
        </authorList>
    </citation>
    <scope>NUCLEOTIDE SEQUENCE [LARGE SCALE GENOMIC DNA]</scope>
    <source>
        <strain evidence="1 2">PL171</strain>
    </source>
</reference>
<protein>
    <submittedName>
        <fullName evidence="1">Uncharacterized protein</fullName>
    </submittedName>
</protein>
<evidence type="ECO:0000313" key="2">
    <source>
        <dbReference type="Proteomes" id="UP000193411"/>
    </source>
</evidence>